<evidence type="ECO:0000259" key="10">
    <source>
        <dbReference type="PROSITE" id="PS50102"/>
    </source>
</evidence>
<dbReference type="PhylomeDB" id="B3S141"/>
<reference evidence="11 12" key="1">
    <citation type="journal article" date="2008" name="Nature">
        <title>The Trichoplax genome and the nature of placozoans.</title>
        <authorList>
            <person name="Srivastava M."/>
            <person name="Begovic E."/>
            <person name="Chapman J."/>
            <person name="Putnam N.H."/>
            <person name="Hellsten U."/>
            <person name="Kawashima T."/>
            <person name="Kuo A."/>
            <person name="Mitros T."/>
            <person name="Salamov A."/>
            <person name="Carpenter M.L."/>
            <person name="Signorovitch A.Y."/>
            <person name="Moreno M.A."/>
            <person name="Kamm K."/>
            <person name="Grimwood J."/>
            <person name="Schmutz J."/>
            <person name="Shapiro H."/>
            <person name="Grigoriev I.V."/>
            <person name="Buss L.W."/>
            <person name="Schierwater B."/>
            <person name="Dellaporta S.L."/>
            <person name="Rokhsar D.S."/>
        </authorList>
    </citation>
    <scope>NUCLEOTIDE SEQUENCE [LARGE SCALE GENOMIC DNA]</scope>
    <source>
        <strain evidence="11 12">Grell-BS-1999</strain>
    </source>
</reference>
<dbReference type="RefSeq" id="XP_002114410.1">
    <property type="nucleotide sequence ID" value="XM_002114374.1"/>
</dbReference>
<dbReference type="Pfam" id="PF25517">
    <property type="entry name" value="DSRM_RDM1"/>
    <property type="match status" value="1"/>
</dbReference>
<sequence>MRMRTSASGGIRLRNSFISVKACQLTMERLESICSAFGLICGIKCFENEPSKDEGFASAQYAFVQYYSKVAAIQAQKELNGRWFIGFRAMKVNFANPKNKQAFKMILPLWKCYDLANFYLGFNGWSVNIVSLREVDQTEDSLQDQKSLQQLKIDNLNKPDEKPSKQIRCMQCRIRMAFPRYSDIYAIGDGLAEIVPNTNDPGNLSNIVNSRAKSTKLAYQRACKDAYSQLLFVILNNGKLYIEIFRQESHNHFCELPIAEDLFDNQVHVNVLKEELQDEPEPACD</sequence>
<evidence type="ECO:0000256" key="4">
    <source>
        <dbReference type="ARBA" id="ARBA00013723"/>
    </source>
</evidence>
<dbReference type="GO" id="GO:0006302">
    <property type="term" value="P:double-strand break repair"/>
    <property type="evidence" value="ECO:0007669"/>
    <property type="project" value="UniProtKB-ARBA"/>
</dbReference>
<dbReference type="InterPro" id="IPR012677">
    <property type="entry name" value="Nucleotide-bd_a/b_plait_sf"/>
</dbReference>
<dbReference type="GeneID" id="6755295"/>
<dbReference type="InterPro" id="IPR042525">
    <property type="entry name" value="Rad52_Rad59_Rad22_sf"/>
</dbReference>
<dbReference type="InterPro" id="IPR057652">
    <property type="entry name" value="DSRM_RDM1"/>
</dbReference>
<dbReference type="InterPro" id="IPR040224">
    <property type="entry name" value="RDM1"/>
</dbReference>
<dbReference type="GO" id="GO:0003723">
    <property type="term" value="F:RNA binding"/>
    <property type="evidence" value="ECO:0007669"/>
    <property type="project" value="UniProtKB-UniRule"/>
</dbReference>
<dbReference type="OMA" id="PAYECRS"/>
<dbReference type="AlphaFoldDB" id="B3S141"/>
<dbReference type="CTD" id="6755295"/>
<keyword evidence="7" id="KW-0238">DNA-binding</keyword>
<dbReference type="PANTHER" id="PTHR31164:SF1">
    <property type="entry name" value="RAD52 MOTIF-CONTAINING PROTEIN 1"/>
    <property type="match status" value="1"/>
</dbReference>
<dbReference type="PROSITE" id="PS50102">
    <property type="entry name" value="RRM"/>
    <property type="match status" value="1"/>
</dbReference>
<organism evidence="11 12">
    <name type="scientific">Trichoplax adhaerens</name>
    <name type="common">Trichoplax reptans</name>
    <dbReference type="NCBI Taxonomy" id="10228"/>
    <lineage>
        <taxon>Eukaryota</taxon>
        <taxon>Metazoa</taxon>
        <taxon>Placozoa</taxon>
        <taxon>Uniplacotomia</taxon>
        <taxon>Trichoplacea</taxon>
        <taxon>Trichoplacidae</taxon>
        <taxon>Trichoplax</taxon>
    </lineage>
</organism>
<evidence type="ECO:0000256" key="6">
    <source>
        <dbReference type="ARBA" id="ARBA00022884"/>
    </source>
</evidence>
<dbReference type="Proteomes" id="UP000009022">
    <property type="component" value="Unassembled WGS sequence"/>
</dbReference>
<dbReference type="EMBL" id="DS985247">
    <property type="protein sequence ID" value="EDV23500.1"/>
    <property type="molecule type" value="Genomic_DNA"/>
</dbReference>
<dbReference type="InterPro" id="IPR034200">
    <property type="entry name" value="RDM1_RRM"/>
</dbReference>
<dbReference type="KEGG" id="tad:TRIADDRAFT_58188"/>
<evidence type="ECO:0000313" key="11">
    <source>
        <dbReference type="EMBL" id="EDV23500.1"/>
    </source>
</evidence>
<dbReference type="PANTHER" id="PTHR31164">
    <property type="entry name" value="RAD52 MOTIF-CONTAINING PROTEIN 1"/>
    <property type="match status" value="1"/>
</dbReference>
<evidence type="ECO:0000256" key="7">
    <source>
        <dbReference type="ARBA" id="ARBA00023125"/>
    </source>
</evidence>
<accession>B3S141</accession>
<comment type="subcellular location">
    <subcellularLocation>
        <location evidence="1">Cytoplasm</location>
    </subcellularLocation>
    <subcellularLocation>
        <location evidence="2">Nucleus</location>
        <location evidence="2">Nucleolus</location>
    </subcellularLocation>
</comment>
<dbReference type="SUPFAM" id="SSF54768">
    <property type="entry name" value="dsRNA-binding domain-like"/>
    <property type="match status" value="1"/>
</dbReference>
<evidence type="ECO:0000256" key="1">
    <source>
        <dbReference type="ARBA" id="ARBA00004496"/>
    </source>
</evidence>
<dbReference type="eggNOG" id="ENOG502RXM9">
    <property type="taxonomic scope" value="Eukaryota"/>
</dbReference>
<dbReference type="InterPro" id="IPR000504">
    <property type="entry name" value="RRM_dom"/>
</dbReference>
<dbReference type="STRING" id="10228.B3S141"/>
<evidence type="ECO:0000256" key="9">
    <source>
        <dbReference type="PROSITE-ProRule" id="PRU00176"/>
    </source>
</evidence>
<keyword evidence="8" id="KW-0539">Nucleus</keyword>
<dbReference type="GO" id="GO:0005730">
    <property type="term" value="C:nucleolus"/>
    <property type="evidence" value="ECO:0000318"/>
    <property type="project" value="GO_Central"/>
</dbReference>
<evidence type="ECO:0000256" key="2">
    <source>
        <dbReference type="ARBA" id="ARBA00004604"/>
    </source>
</evidence>
<dbReference type="InParanoid" id="B3S141"/>
<protein>
    <recommendedName>
        <fullName evidence="4">RAD52 motif-containing protein 1</fullName>
    </recommendedName>
</protein>
<dbReference type="CDD" id="cd12364">
    <property type="entry name" value="RRM_RDM1"/>
    <property type="match status" value="1"/>
</dbReference>
<evidence type="ECO:0000256" key="8">
    <source>
        <dbReference type="ARBA" id="ARBA00023242"/>
    </source>
</evidence>
<dbReference type="Pfam" id="PF00076">
    <property type="entry name" value="RRM_1"/>
    <property type="match status" value="1"/>
</dbReference>
<dbReference type="Gene3D" id="3.30.70.330">
    <property type="match status" value="1"/>
</dbReference>
<dbReference type="HOGENOM" id="CLU_085746_1_0_1"/>
<dbReference type="OrthoDB" id="6287754at2759"/>
<evidence type="ECO:0000256" key="5">
    <source>
        <dbReference type="ARBA" id="ARBA00022490"/>
    </source>
</evidence>
<dbReference type="GO" id="GO:0005737">
    <property type="term" value="C:cytoplasm"/>
    <property type="evidence" value="ECO:0007669"/>
    <property type="project" value="UniProtKB-SubCell"/>
</dbReference>
<keyword evidence="12" id="KW-1185">Reference proteome</keyword>
<evidence type="ECO:0000313" key="12">
    <source>
        <dbReference type="Proteomes" id="UP000009022"/>
    </source>
</evidence>
<dbReference type="Gene3D" id="3.30.390.80">
    <property type="entry name" value="DNA repair protein Rad52/59/22"/>
    <property type="match status" value="1"/>
</dbReference>
<dbReference type="GO" id="GO:0006310">
    <property type="term" value="P:DNA recombination"/>
    <property type="evidence" value="ECO:0007669"/>
    <property type="project" value="UniProtKB-ARBA"/>
</dbReference>
<keyword evidence="6 9" id="KW-0694">RNA-binding</keyword>
<gene>
    <name evidence="11" type="ORF">TRIADDRAFT_58188</name>
</gene>
<proteinExistence type="predicted"/>
<comment type="subunit">
    <text evidence="3">Homodimer.</text>
</comment>
<name>B3S141_TRIAD</name>
<evidence type="ECO:0000256" key="3">
    <source>
        <dbReference type="ARBA" id="ARBA00011738"/>
    </source>
</evidence>
<keyword evidence="5" id="KW-0963">Cytoplasm</keyword>
<dbReference type="GO" id="GO:0003677">
    <property type="term" value="F:DNA binding"/>
    <property type="evidence" value="ECO:0007669"/>
    <property type="project" value="UniProtKB-KW"/>
</dbReference>
<feature type="domain" description="RRM" evidence="10">
    <location>
        <begin position="14"/>
        <end position="97"/>
    </location>
</feature>